<evidence type="ECO:0000313" key="2">
    <source>
        <dbReference type="Proteomes" id="UP000550729"/>
    </source>
</evidence>
<proteinExistence type="predicted"/>
<keyword evidence="2" id="KW-1185">Reference proteome</keyword>
<evidence type="ECO:0000313" key="1">
    <source>
        <dbReference type="EMBL" id="NMO03283.1"/>
    </source>
</evidence>
<reference evidence="1 2" key="1">
    <citation type="submission" date="2020-04" db="EMBL/GenBank/DDBJ databases">
        <title>Gordonia sp. nov. TBRC 11910.</title>
        <authorList>
            <person name="Suriyachadkun C."/>
        </authorList>
    </citation>
    <scope>NUCLEOTIDE SEQUENCE [LARGE SCALE GENOMIC DNA]</scope>
    <source>
        <strain evidence="1 2">TBRC 11910</strain>
    </source>
</reference>
<protein>
    <submittedName>
        <fullName evidence="1">Uncharacterized protein</fullName>
    </submittedName>
</protein>
<name>A0A848L3W1_9ACTN</name>
<dbReference type="RefSeq" id="WP_170195790.1">
    <property type="nucleotide sequence ID" value="NZ_JABBNB010000021.1"/>
</dbReference>
<dbReference type="EMBL" id="JABBNB010000021">
    <property type="protein sequence ID" value="NMO03283.1"/>
    <property type="molecule type" value="Genomic_DNA"/>
</dbReference>
<dbReference type="Proteomes" id="UP000550729">
    <property type="component" value="Unassembled WGS sequence"/>
</dbReference>
<dbReference type="AlphaFoldDB" id="A0A848L3W1"/>
<organism evidence="1 2">
    <name type="scientific">Gordonia asplenii</name>
    <dbReference type="NCBI Taxonomy" id="2725283"/>
    <lineage>
        <taxon>Bacteria</taxon>
        <taxon>Bacillati</taxon>
        <taxon>Actinomycetota</taxon>
        <taxon>Actinomycetes</taxon>
        <taxon>Mycobacteriales</taxon>
        <taxon>Gordoniaceae</taxon>
        <taxon>Gordonia</taxon>
    </lineage>
</organism>
<sequence>MSSTQTNVEAIDLIFGGKIAGLAALYAPRGISAKVGFHIARQLARAVTWQSDVHVAASDYDDAELRDQFGSDPDVRWSTIDHGFRDLAEVVERTSEGFVILDSIDALEMLSNISRVSGPQYRELRSIRAMARERGTMVLGCGTWDFDHKRPVGTSLWPRLVRDYYVLHPFSAVHGEYGVESRAASASSDASRSEVRMWIDPCTVTRMPIDPSPESHAYLKVTFQKRP</sequence>
<accession>A0A848L3W1</accession>
<comment type="caution">
    <text evidence="1">The sequence shown here is derived from an EMBL/GenBank/DDBJ whole genome shotgun (WGS) entry which is preliminary data.</text>
</comment>
<gene>
    <name evidence="1" type="ORF">HH308_18885</name>
</gene>